<evidence type="ECO:0000259" key="12">
    <source>
        <dbReference type="Pfam" id="PF14748"/>
    </source>
</evidence>
<protein>
    <recommendedName>
        <fullName evidence="8 9">Pyrroline-5-carboxylate reductase</fullName>
        <shortName evidence="8">P5C reductase</shortName>
        <shortName evidence="8">P5CR</shortName>
        <ecNumber evidence="8 9">1.5.1.2</ecNumber>
    </recommendedName>
    <alternativeName>
        <fullName evidence="8">PCA reductase</fullName>
    </alternativeName>
</protein>
<evidence type="ECO:0000256" key="7">
    <source>
        <dbReference type="ARBA" id="ARBA00023002"/>
    </source>
</evidence>
<feature type="domain" description="Pyrroline-5-carboxylate reductase catalytic N-terminal" evidence="11">
    <location>
        <begin position="5"/>
        <end position="100"/>
    </location>
</feature>
<dbReference type="Pfam" id="PF14748">
    <property type="entry name" value="P5CR_dimer"/>
    <property type="match status" value="1"/>
</dbReference>
<dbReference type="PANTHER" id="PTHR11645:SF0">
    <property type="entry name" value="PYRROLINE-5-CARBOXYLATE REDUCTASE 3"/>
    <property type="match status" value="1"/>
</dbReference>
<reference evidence="13 14" key="1">
    <citation type="submission" date="2021-04" db="EMBL/GenBank/DDBJ databases">
        <title>Genome analysis of Polyangium sp.</title>
        <authorList>
            <person name="Li Y."/>
            <person name="Wang J."/>
        </authorList>
    </citation>
    <scope>NUCLEOTIDE SEQUENCE [LARGE SCALE GENOMIC DNA]</scope>
    <source>
        <strain evidence="13 14">SDU14</strain>
    </source>
</reference>
<dbReference type="InterPro" id="IPR008927">
    <property type="entry name" value="6-PGluconate_DH-like_C_sf"/>
</dbReference>
<keyword evidence="4 8" id="KW-0028">Amino-acid biosynthesis</keyword>
<dbReference type="FunFam" id="3.40.50.720:FF:000190">
    <property type="entry name" value="Pyrroline-5-carboxylate reductase"/>
    <property type="match status" value="1"/>
</dbReference>
<comment type="pathway">
    <text evidence="8">Amino-acid biosynthesis; L-proline biosynthesis; L-proline from L-glutamate 5-semialdehyde: step 1/1.</text>
</comment>
<dbReference type="SUPFAM" id="SSF48179">
    <property type="entry name" value="6-phosphogluconate dehydrogenase C-terminal domain-like"/>
    <property type="match status" value="1"/>
</dbReference>
<evidence type="ECO:0000256" key="10">
    <source>
        <dbReference type="PIRSR" id="PIRSR000193-1"/>
    </source>
</evidence>
<dbReference type="AlphaFoldDB" id="A0A9X4ATA2"/>
<sequence>MEERRIGFVGGGSMASALIRGLLHSAMVTPAQIRASDLKEQRLDELRQTYGIDTTDDNEALVRWADVVVIAVKPQIVDRILGAVAAGLKEGDVVISVAAGVPIEAIEARLPERTRVIRSMPNTAAIALAGATAIAPGSHATKDDLEVARALFEAVGRCVVLDESLIDAVTGLSGSGPAYVMLMIEALADGGVKVGLGRDTALLLAAQTVYGAAKLQLETGEHPGRLKDMVTSPGGTAIAGLHTLEAGGLRRTLIDAVEAATNRAGELGEQMAKKLRR</sequence>
<dbReference type="PANTHER" id="PTHR11645">
    <property type="entry name" value="PYRROLINE-5-CARBOXYLATE REDUCTASE"/>
    <property type="match status" value="1"/>
</dbReference>
<accession>A0A9X4ATA2</accession>
<proteinExistence type="inferred from homology"/>
<feature type="binding site" evidence="10">
    <location>
        <position position="58"/>
    </location>
    <ligand>
        <name>NADPH</name>
        <dbReference type="ChEBI" id="CHEBI:57783"/>
    </ligand>
</feature>
<comment type="subcellular location">
    <subcellularLocation>
        <location evidence="1 8">Cytoplasm</location>
    </subcellularLocation>
</comment>
<dbReference type="NCBIfam" id="TIGR00112">
    <property type="entry name" value="proC"/>
    <property type="match status" value="1"/>
</dbReference>
<evidence type="ECO:0000256" key="2">
    <source>
        <dbReference type="ARBA" id="ARBA00005525"/>
    </source>
</evidence>
<organism evidence="13 14">
    <name type="scientific">Polyangium jinanense</name>
    <dbReference type="NCBI Taxonomy" id="2829994"/>
    <lineage>
        <taxon>Bacteria</taxon>
        <taxon>Pseudomonadati</taxon>
        <taxon>Myxococcota</taxon>
        <taxon>Polyangia</taxon>
        <taxon>Polyangiales</taxon>
        <taxon>Polyangiaceae</taxon>
        <taxon>Polyangium</taxon>
    </lineage>
</organism>
<comment type="catalytic activity">
    <reaction evidence="8">
        <text>L-proline + NADP(+) = (S)-1-pyrroline-5-carboxylate + NADPH + 2 H(+)</text>
        <dbReference type="Rhea" id="RHEA:14109"/>
        <dbReference type="ChEBI" id="CHEBI:15378"/>
        <dbReference type="ChEBI" id="CHEBI:17388"/>
        <dbReference type="ChEBI" id="CHEBI:57783"/>
        <dbReference type="ChEBI" id="CHEBI:58349"/>
        <dbReference type="ChEBI" id="CHEBI:60039"/>
        <dbReference type="EC" id="1.5.1.2"/>
    </reaction>
</comment>
<evidence type="ECO:0000259" key="11">
    <source>
        <dbReference type="Pfam" id="PF03807"/>
    </source>
</evidence>
<evidence type="ECO:0000313" key="14">
    <source>
        <dbReference type="Proteomes" id="UP001151081"/>
    </source>
</evidence>
<dbReference type="InterPro" id="IPR036291">
    <property type="entry name" value="NAD(P)-bd_dom_sf"/>
</dbReference>
<evidence type="ECO:0000256" key="6">
    <source>
        <dbReference type="ARBA" id="ARBA00022857"/>
    </source>
</evidence>
<dbReference type="InterPro" id="IPR029036">
    <property type="entry name" value="P5CR_dimer"/>
</dbReference>
<dbReference type="EMBL" id="JAGTJJ010000017">
    <property type="protein sequence ID" value="MDC3983989.1"/>
    <property type="molecule type" value="Genomic_DNA"/>
</dbReference>
<comment type="caution">
    <text evidence="13">The sequence shown here is derived from an EMBL/GenBank/DDBJ whole genome shotgun (WGS) entry which is preliminary data.</text>
</comment>
<comment type="function">
    <text evidence="8">Catalyzes the reduction of 1-pyrroline-5-carboxylate (PCA) to L-proline.</text>
</comment>
<dbReference type="GO" id="GO:0005737">
    <property type="term" value="C:cytoplasm"/>
    <property type="evidence" value="ECO:0007669"/>
    <property type="project" value="UniProtKB-SubCell"/>
</dbReference>
<evidence type="ECO:0000256" key="5">
    <source>
        <dbReference type="ARBA" id="ARBA00022650"/>
    </source>
</evidence>
<dbReference type="Gene3D" id="3.40.50.720">
    <property type="entry name" value="NAD(P)-binding Rossmann-like Domain"/>
    <property type="match status" value="1"/>
</dbReference>
<evidence type="ECO:0000256" key="1">
    <source>
        <dbReference type="ARBA" id="ARBA00004496"/>
    </source>
</evidence>
<dbReference type="EC" id="1.5.1.2" evidence="8 9"/>
<evidence type="ECO:0000256" key="4">
    <source>
        <dbReference type="ARBA" id="ARBA00022605"/>
    </source>
</evidence>
<dbReference type="GO" id="GO:0055129">
    <property type="term" value="P:L-proline biosynthetic process"/>
    <property type="evidence" value="ECO:0007669"/>
    <property type="project" value="UniProtKB-UniRule"/>
</dbReference>
<feature type="binding site" evidence="10">
    <location>
        <begin position="71"/>
        <end position="74"/>
    </location>
    <ligand>
        <name>NADP(+)</name>
        <dbReference type="ChEBI" id="CHEBI:58349"/>
    </ligand>
</feature>
<name>A0A9X4ATA2_9BACT</name>
<dbReference type="Pfam" id="PF03807">
    <property type="entry name" value="F420_oxidored"/>
    <property type="match status" value="1"/>
</dbReference>
<dbReference type="PIRSF" id="PIRSF000193">
    <property type="entry name" value="Pyrrol-5-carb_rd"/>
    <property type="match status" value="1"/>
</dbReference>
<dbReference type="InterPro" id="IPR028939">
    <property type="entry name" value="P5C_Rdtase_cat_N"/>
</dbReference>
<keyword evidence="3 8" id="KW-0963">Cytoplasm</keyword>
<keyword evidence="7 8" id="KW-0560">Oxidoreductase</keyword>
<evidence type="ECO:0000256" key="9">
    <source>
        <dbReference type="NCBIfam" id="TIGR00112"/>
    </source>
</evidence>
<keyword evidence="6 8" id="KW-0521">NADP</keyword>
<comment type="catalytic activity">
    <reaction evidence="8">
        <text>L-proline + NAD(+) = (S)-1-pyrroline-5-carboxylate + NADH + 2 H(+)</text>
        <dbReference type="Rhea" id="RHEA:14105"/>
        <dbReference type="ChEBI" id="CHEBI:15378"/>
        <dbReference type="ChEBI" id="CHEBI:17388"/>
        <dbReference type="ChEBI" id="CHEBI:57540"/>
        <dbReference type="ChEBI" id="CHEBI:57945"/>
        <dbReference type="ChEBI" id="CHEBI:60039"/>
        <dbReference type="EC" id="1.5.1.2"/>
    </reaction>
</comment>
<dbReference type="HAMAP" id="MF_01925">
    <property type="entry name" value="P5C_reductase"/>
    <property type="match status" value="1"/>
</dbReference>
<evidence type="ECO:0000256" key="3">
    <source>
        <dbReference type="ARBA" id="ARBA00022490"/>
    </source>
</evidence>
<evidence type="ECO:0000313" key="13">
    <source>
        <dbReference type="EMBL" id="MDC3983989.1"/>
    </source>
</evidence>
<dbReference type="Proteomes" id="UP001151081">
    <property type="component" value="Unassembled WGS sequence"/>
</dbReference>
<evidence type="ECO:0000256" key="8">
    <source>
        <dbReference type="HAMAP-Rule" id="MF_01925"/>
    </source>
</evidence>
<dbReference type="GO" id="GO:0004735">
    <property type="term" value="F:pyrroline-5-carboxylate reductase activity"/>
    <property type="evidence" value="ECO:0007669"/>
    <property type="project" value="UniProtKB-UniRule"/>
</dbReference>
<dbReference type="Gene3D" id="1.10.3730.10">
    <property type="entry name" value="ProC C-terminal domain-like"/>
    <property type="match status" value="1"/>
</dbReference>
<dbReference type="InterPro" id="IPR000304">
    <property type="entry name" value="Pyrroline-COOH_reductase"/>
</dbReference>
<keyword evidence="14" id="KW-1185">Reference proteome</keyword>
<gene>
    <name evidence="8 13" type="primary">proC</name>
    <name evidence="13" type="ORF">KEG57_26000</name>
</gene>
<comment type="similarity">
    <text evidence="2 8">Belongs to the pyrroline-5-carboxylate reductase family.</text>
</comment>
<feature type="domain" description="Pyrroline-5-carboxylate reductase dimerisation" evidence="12">
    <location>
        <begin position="163"/>
        <end position="267"/>
    </location>
</feature>
<dbReference type="SUPFAM" id="SSF51735">
    <property type="entry name" value="NAD(P)-binding Rossmann-fold domains"/>
    <property type="match status" value="1"/>
</dbReference>
<keyword evidence="5 8" id="KW-0641">Proline biosynthesis</keyword>
<dbReference type="FunFam" id="1.10.3730.10:FF:000001">
    <property type="entry name" value="Pyrroline-5-carboxylate reductase"/>
    <property type="match status" value="1"/>
</dbReference>